<feature type="compositionally biased region" description="Polar residues" evidence="2">
    <location>
        <begin position="1587"/>
        <end position="1602"/>
    </location>
</feature>
<dbReference type="Proteomes" id="UP001152798">
    <property type="component" value="Chromosome 6"/>
</dbReference>
<dbReference type="InterPro" id="IPR053033">
    <property type="entry name" value="Androglobin-like"/>
</dbReference>
<dbReference type="OrthoDB" id="9374162at2759"/>
<dbReference type="InterPro" id="IPR054094">
    <property type="entry name" value="Androglobin_IV"/>
</dbReference>
<sequence length="1602" mass="182870">MDSEFDPPWPEWQDQFINDTKWSSGGSFREVSFCDPINHGALPHYFRVAKWRRPFEIYEVASAPWKIGDEHEIYDLVPSNRHLLGSRIMRQIISAMMCLEKVGRQNPTDGKNYYPNTPGTSEWKPWHHIYAVSKIAKGRPSSPRFNPQGMYYVRLFYMGKWRRVTVDDYLPYDEGKNLLLPISQSKCDLWLPILSKALLRIASLTWTKEDDMIDFSVITCLTGWIEYKLDCRYVSIDKIWKAIKLNLFQKPKQPEKSPGFCLTCDTTTCLNNKNDCGCGNYSSKMVFGVLDKTTNEIKDISPAQEHLIYLCYAHKQLISGKEEVPVWKNLRWVNWAIEKNVINAKPGSYLRIIGIFSPFSDVINLRHTREPEPVAALGGHFSDSATGHGNLFDLMLQAQAQVPVSQDNIQTIEDTLEFNFAEIYPYLRELIIYYKCQDFNKSISLTDIETVVDKFSEKPELVVANPPKLPKKSKFGKQLTDLGAVKSQKLVDLESEVGSKSDLLPHETCRFFYLFSDTPFCKNIYFTLSIVHESEMKYGYLICEKYNWKSVAFGPLLLGVRTVGTKTCLLQLGPGVQVCRVFYSLPSKYHLVINSATYFIIVNVDKLHDLLSHYTKPLIIHGDKMLKGFKLLLPITPNTPEHIQLICRYIKTLYPPGYKEFTISLQIKIAQEYEEVFDEAFTKYIFDCSLPMRIKVALLNDLKVIFNNQEFGEPYICKLDKRTRKDIKEFRKELAYGIEPEKMIPKLKILNEFYKEYNMEPLDLPEVVETKGSNMVEHFDSDHILFLNAETHIEVLRNILDKKPQYLQFYPFMNEHYLLLKYKNYTGITEVTPAHNWFIIARLTLNIHSTKAVPCGIYVITEFPKAVLYVIDTDSCEKLSLPPGLSATFHLKRNKIGYTILLCGFAPQDMIAEDLSLAWRIRVLGIDSGNTLHQCESINPYYCQERESFESSLCVQNITGYYLPNTDNIIGRFIISISKSLLATLYLSISNEEVSISLTLKGANEEIIVKAEGKGSVFVPVVLLDLNYGEPSPENEDMRFFFGTIHLLSAWALTSTELAFAKVIRSSSKKDIISLGALYNEIAAEPTDVTGNEGVEVKYDQEKERVSLPKINPSLVSEHSSKEPEIDAHLTPVSSSYSYCGYDSSHTESKDSICISESSSFSRDISIKSSSDTSTPPENVDVSSKETGEKSTESCAMLEKSISSIAEKNGSKKNYVRVVEDPYGLCGAGPHWVLSYIIDGQFEGFSFVDNDYIRFQEFQRLKEQWLKQNAKRLEKGEILRNDFLNDYKNDFLKFQLDPENISISDYSDEEQCIPLEEESNEWSSPDVQYFNTILEKNPTNPVLLLSSASSESLKFDDASKLSPDLKNNKNKSNFQKVKSNGLQKMYEKDSTIKEVVESDAKLSQKKLLSKSSSSTIAEIESQKRMQGLSTINKILAKTKKKLENIILHEDGSSSSVLSAESKLIRDLSTKCPPVPVMTNALVKHYSLPFKGRPTLLKPNPNTDQAPPLSEEELRKICSKKKVSLETVYRKLVAPVLWSITNNKKPYCLKDLPIQAYSQNRFSSKLEKTLKIIQNERRQEMVNKESAKQTPSKKISHRNIMTA</sequence>
<dbReference type="GO" id="GO:0006508">
    <property type="term" value="P:proteolysis"/>
    <property type="evidence" value="ECO:0007669"/>
    <property type="project" value="InterPro"/>
</dbReference>
<dbReference type="InterPro" id="IPR038765">
    <property type="entry name" value="Papain-like_cys_pep_sf"/>
</dbReference>
<dbReference type="PANTHER" id="PTHR46298">
    <property type="entry name" value="ANDROGLOBIN"/>
    <property type="match status" value="1"/>
</dbReference>
<gene>
    <name evidence="4" type="ORF">NEZAVI_LOCUS14336</name>
</gene>
<feature type="domain" description="Calpain catalytic" evidence="3">
    <location>
        <begin position="6"/>
        <end position="243"/>
    </location>
</feature>
<dbReference type="Pfam" id="PF22068">
    <property type="entry name" value="Androglobin_II"/>
    <property type="match status" value="1"/>
</dbReference>
<protein>
    <recommendedName>
        <fullName evidence="3">Calpain catalytic domain-containing protein</fullName>
    </recommendedName>
</protein>
<dbReference type="EMBL" id="OV725082">
    <property type="protein sequence ID" value="CAH1406387.1"/>
    <property type="molecule type" value="Genomic_DNA"/>
</dbReference>
<keyword evidence="5" id="KW-1185">Reference proteome</keyword>
<dbReference type="PANTHER" id="PTHR46298:SF1">
    <property type="entry name" value="ANDROGLOBIN"/>
    <property type="match status" value="1"/>
</dbReference>
<dbReference type="InterPro" id="IPR001300">
    <property type="entry name" value="Peptidase_C2_calpain_cat"/>
</dbReference>
<evidence type="ECO:0000313" key="4">
    <source>
        <dbReference type="EMBL" id="CAH1406387.1"/>
    </source>
</evidence>
<evidence type="ECO:0000256" key="2">
    <source>
        <dbReference type="SAM" id="MobiDB-lite"/>
    </source>
</evidence>
<name>A0A9P0HRF5_NEZVI</name>
<feature type="region of interest" description="Disordered" evidence="2">
    <location>
        <begin position="1166"/>
        <end position="1190"/>
    </location>
</feature>
<dbReference type="Pfam" id="PF22069">
    <property type="entry name" value="Androglobin_IV"/>
    <property type="match status" value="1"/>
</dbReference>
<dbReference type="GO" id="GO:0004198">
    <property type="term" value="F:calcium-dependent cysteine-type endopeptidase activity"/>
    <property type="evidence" value="ECO:0007669"/>
    <property type="project" value="InterPro"/>
</dbReference>
<dbReference type="Pfam" id="PF00648">
    <property type="entry name" value="Peptidase_C2"/>
    <property type="match status" value="1"/>
</dbReference>
<proteinExistence type="predicted"/>
<dbReference type="SUPFAM" id="SSF54001">
    <property type="entry name" value="Cysteine proteinases"/>
    <property type="match status" value="1"/>
</dbReference>
<evidence type="ECO:0000256" key="1">
    <source>
        <dbReference type="PROSITE-ProRule" id="PRU00239"/>
    </source>
</evidence>
<organism evidence="4 5">
    <name type="scientific">Nezara viridula</name>
    <name type="common">Southern green stink bug</name>
    <name type="synonym">Cimex viridulus</name>
    <dbReference type="NCBI Taxonomy" id="85310"/>
    <lineage>
        <taxon>Eukaryota</taxon>
        <taxon>Metazoa</taxon>
        <taxon>Ecdysozoa</taxon>
        <taxon>Arthropoda</taxon>
        <taxon>Hexapoda</taxon>
        <taxon>Insecta</taxon>
        <taxon>Pterygota</taxon>
        <taxon>Neoptera</taxon>
        <taxon>Paraneoptera</taxon>
        <taxon>Hemiptera</taxon>
        <taxon>Heteroptera</taxon>
        <taxon>Panheteroptera</taxon>
        <taxon>Pentatomomorpha</taxon>
        <taxon>Pentatomoidea</taxon>
        <taxon>Pentatomidae</taxon>
        <taxon>Pentatominae</taxon>
        <taxon>Nezara</taxon>
    </lineage>
</organism>
<evidence type="ECO:0000313" key="5">
    <source>
        <dbReference type="Proteomes" id="UP001152798"/>
    </source>
</evidence>
<comment type="caution">
    <text evidence="1">Lacks conserved residue(s) required for the propagation of feature annotation.</text>
</comment>
<dbReference type="InterPro" id="IPR054093">
    <property type="entry name" value="Androglobin_II"/>
</dbReference>
<feature type="region of interest" description="Disordered" evidence="2">
    <location>
        <begin position="1581"/>
        <end position="1602"/>
    </location>
</feature>
<reference evidence="4" key="1">
    <citation type="submission" date="2022-01" db="EMBL/GenBank/DDBJ databases">
        <authorList>
            <person name="King R."/>
        </authorList>
    </citation>
    <scope>NUCLEOTIDE SEQUENCE</scope>
</reference>
<accession>A0A9P0HRF5</accession>
<dbReference type="PROSITE" id="PS50203">
    <property type="entry name" value="CALPAIN_CAT"/>
    <property type="match status" value="1"/>
</dbReference>
<evidence type="ECO:0000259" key="3">
    <source>
        <dbReference type="PROSITE" id="PS50203"/>
    </source>
</evidence>